<evidence type="ECO:0000256" key="1">
    <source>
        <dbReference type="ARBA" id="ARBA00004141"/>
    </source>
</evidence>
<keyword evidence="2 5" id="KW-0812">Transmembrane</keyword>
<dbReference type="AlphaFoldDB" id="A0AAV8XYJ5"/>
<evidence type="ECO:0008006" key="8">
    <source>
        <dbReference type="Google" id="ProtNLM"/>
    </source>
</evidence>
<reference evidence="6" key="1">
    <citation type="journal article" date="2023" name="Insect Mol. Biol.">
        <title>Genome sequencing provides insights into the evolution of gene families encoding plant cell wall-degrading enzymes in longhorned beetles.</title>
        <authorList>
            <person name="Shin N.R."/>
            <person name="Okamura Y."/>
            <person name="Kirsch R."/>
            <person name="Pauchet Y."/>
        </authorList>
    </citation>
    <scope>NUCLEOTIDE SEQUENCE</scope>
    <source>
        <strain evidence="6">AMC_N1</strain>
    </source>
</reference>
<comment type="subcellular location">
    <subcellularLocation>
        <location evidence="1">Membrane</location>
        <topology evidence="1">Multi-pass membrane protein</topology>
    </subcellularLocation>
</comment>
<comment type="caution">
    <text evidence="6">The sequence shown here is derived from an EMBL/GenBank/DDBJ whole genome shotgun (WGS) entry which is preliminary data.</text>
</comment>
<evidence type="ECO:0000256" key="3">
    <source>
        <dbReference type="ARBA" id="ARBA00022989"/>
    </source>
</evidence>
<dbReference type="Gene3D" id="1.20.1250.20">
    <property type="entry name" value="MFS general substrate transporter like domains"/>
    <property type="match status" value="1"/>
</dbReference>
<evidence type="ECO:0000256" key="4">
    <source>
        <dbReference type="ARBA" id="ARBA00023136"/>
    </source>
</evidence>
<dbReference type="GO" id="GO:0016020">
    <property type="term" value="C:membrane"/>
    <property type="evidence" value="ECO:0007669"/>
    <property type="project" value="UniProtKB-SubCell"/>
</dbReference>
<evidence type="ECO:0000313" key="6">
    <source>
        <dbReference type="EMBL" id="KAJ8943342.1"/>
    </source>
</evidence>
<proteinExistence type="predicted"/>
<feature type="transmembrane region" description="Helical" evidence="5">
    <location>
        <begin position="14"/>
        <end position="35"/>
    </location>
</feature>
<accession>A0AAV8XYJ5</accession>
<dbReference type="InterPro" id="IPR036259">
    <property type="entry name" value="MFS_trans_sf"/>
</dbReference>
<feature type="transmembrane region" description="Helical" evidence="5">
    <location>
        <begin position="75"/>
        <end position="94"/>
    </location>
</feature>
<dbReference type="Proteomes" id="UP001162162">
    <property type="component" value="Unassembled WGS sequence"/>
</dbReference>
<evidence type="ECO:0000313" key="7">
    <source>
        <dbReference type="Proteomes" id="UP001162162"/>
    </source>
</evidence>
<dbReference type="EMBL" id="JAPWTK010000292">
    <property type="protein sequence ID" value="KAJ8943342.1"/>
    <property type="molecule type" value="Genomic_DNA"/>
</dbReference>
<gene>
    <name evidence="6" type="ORF">NQ318_000557</name>
</gene>
<dbReference type="SUPFAM" id="SSF103473">
    <property type="entry name" value="MFS general substrate transporter"/>
    <property type="match status" value="1"/>
</dbReference>
<name>A0AAV8XYJ5_9CUCU</name>
<evidence type="ECO:0000256" key="5">
    <source>
        <dbReference type="SAM" id="Phobius"/>
    </source>
</evidence>
<feature type="transmembrane region" description="Helical" evidence="5">
    <location>
        <begin position="47"/>
        <end position="69"/>
    </location>
</feature>
<sequence length="123" mass="13729">MHALFYTDWYVGKLIFYLIGKFGATAAFTNIYVLTSEIFPTTIRHTFMGLCSTVGRLGSIIAPQVPLLAQLWTPLPLTSFAVMSFSAAFLSMLFPETLNRKLPDTIEEAENIAKLPKIDPLLQ</sequence>
<protein>
    <recommendedName>
        <fullName evidence="8">Major facilitator superfamily (MFS) profile domain-containing protein</fullName>
    </recommendedName>
</protein>
<evidence type="ECO:0000256" key="2">
    <source>
        <dbReference type="ARBA" id="ARBA00022692"/>
    </source>
</evidence>
<dbReference type="PANTHER" id="PTHR24064">
    <property type="entry name" value="SOLUTE CARRIER FAMILY 22 MEMBER"/>
    <property type="match status" value="1"/>
</dbReference>
<keyword evidence="7" id="KW-1185">Reference proteome</keyword>
<keyword evidence="4 5" id="KW-0472">Membrane</keyword>
<keyword evidence="3 5" id="KW-1133">Transmembrane helix</keyword>
<feature type="non-terminal residue" evidence="6">
    <location>
        <position position="123"/>
    </location>
</feature>
<organism evidence="6 7">
    <name type="scientific">Aromia moschata</name>
    <dbReference type="NCBI Taxonomy" id="1265417"/>
    <lineage>
        <taxon>Eukaryota</taxon>
        <taxon>Metazoa</taxon>
        <taxon>Ecdysozoa</taxon>
        <taxon>Arthropoda</taxon>
        <taxon>Hexapoda</taxon>
        <taxon>Insecta</taxon>
        <taxon>Pterygota</taxon>
        <taxon>Neoptera</taxon>
        <taxon>Endopterygota</taxon>
        <taxon>Coleoptera</taxon>
        <taxon>Polyphaga</taxon>
        <taxon>Cucujiformia</taxon>
        <taxon>Chrysomeloidea</taxon>
        <taxon>Cerambycidae</taxon>
        <taxon>Cerambycinae</taxon>
        <taxon>Callichromatini</taxon>
        <taxon>Aromia</taxon>
    </lineage>
</organism>